<dbReference type="PANTHER" id="PTHR46346">
    <property type="entry name" value="PHOSPHATIDYLINOSITOL N-ACETYLGLUCOSAMINYLTRANSFERASE SUBUNIT P"/>
    <property type="match status" value="1"/>
</dbReference>
<evidence type="ECO:0000256" key="3">
    <source>
        <dbReference type="ARBA" id="ARBA00022989"/>
    </source>
</evidence>
<name>A0AAV8WXL3_9CUCU</name>
<dbReference type="GO" id="GO:0006506">
    <property type="term" value="P:GPI anchor biosynthetic process"/>
    <property type="evidence" value="ECO:0007669"/>
    <property type="project" value="TreeGrafter"/>
</dbReference>
<sequence length="160" mass="18617">MPEHTPAPTPSRAVYGFVLYLSFQIFFIIYLIWALVPEEYFELIGITFLPQRYWAIAVPIYFLIVLTIFAFIIYPSLGLCMTPSVNDLRTFRDEAGTKINSKHLHLKNNTINEIDLCICKDKDKCCKEYYESVQSTTVNKTIPSLKDIDMWEVSENLFLK</sequence>
<feature type="transmembrane region" description="Helical" evidence="5">
    <location>
        <begin position="12"/>
        <end position="33"/>
    </location>
</feature>
<evidence type="ECO:0000256" key="2">
    <source>
        <dbReference type="ARBA" id="ARBA00022692"/>
    </source>
</evidence>
<dbReference type="PANTHER" id="PTHR46346:SF1">
    <property type="entry name" value="PHOSPHATIDYLINOSITOL N-ACETYLGLUCOSAMINYLTRANSFERASE SUBUNIT P"/>
    <property type="match status" value="1"/>
</dbReference>
<keyword evidence="4 5" id="KW-0472">Membrane</keyword>
<dbReference type="InterPro" id="IPR013717">
    <property type="entry name" value="PIG-P"/>
</dbReference>
<dbReference type="GO" id="GO:0005783">
    <property type="term" value="C:endoplasmic reticulum"/>
    <property type="evidence" value="ECO:0007669"/>
    <property type="project" value="TreeGrafter"/>
</dbReference>
<organism evidence="7 8">
    <name type="scientific">Rhamnusium bicolor</name>
    <dbReference type="NCBI Taxonomy" id="1586634"/>
    <lineage>
        <taxon>Eukaryota</taxon>
        <taxon>Metazoa</taxon>
        <taxon>Ecdysozoa</taxon>
        <taxon>Arthropoda</taxon>
        <taxon>Hexapoda</taxon>
        <taxon>Insecta</taxon>
        <taxon>Pterygota</taxon>
        <taxon>Neoptera</taxon>
        <taxon>Endopterygota</taxon>
        <taxon>Coleoptera</taxon>
        <taxon>Polyphaga</taxon>
        <taxon>Cucujiformia</taxon>
        <taxon>Chrysomeloidea</taxon>
        <taxon>Cerambycidae</taxon>
        <taxon>Lepturinae</taxon>
        <taxon>Rhagiini</taxon>
        <taxon>Rhamnusium</taxon>
    </lineage>
</organism>
<gene>
    <name evidence="7" type="ORF">NQ314_015781</name>
</gene>
<accession>A0AAV8WXL3</accession>
<feature type="domain" description="PIG-P" evidence="6">
    <location>
        <begin position="12"/>
        <end position="158"/>
    </location>
</feature>
<evidence type="ECO:0000259" key="6">
    <source>
        <dbReference type="Pfam" id="PF08510"/>
    </source>
</evidence>
<keyword evidence="8" id="KW-1185">Reference proteome</keyword>
<feature type="transmembrane region" description="Helical" evidence="5">
    <location>
        <begin position="53"/>
        <end position="74"/>
    </location>
</feature>
<dbReference type="InterPro" id="IPR052263">
    <property type="entry name" value="GPI_Anchor_Biosynth"/>
</dbReference>
<proteinExistence type="predicted"/>
<reference evidence="7" key="1">
    <citation type="journal article" date="2023" name="Insect Mol. Biol.">
        <title>Genome sequencing provides insights into the evolution of gene families encoding plant cell wall-degrading enzymes in longhorned beetles.</title>
        <authorList>
            <person name="Shin N.R."/>
            <person name="Okamura Y."/>
            <person name="Kirsch R."/>
            <person name="Pauchet Y."/>
        </authorList>
    </citation>
    <scope>NUCLEOTIDE SEQUENCE</scope>
    <source>
        <strain evidence="7">RBIC_L_NR</strain>
    </source>
</reference>
<dbReference type="AlphaFoldDB" id="A0AAV8WXL3"/>
<dbReference type="GO" id="GO:0016020">
    <property type="term" value="C:membrane"/>
    <property type="evidence" value="ECO:0007669"/>
    <property type="project" value="UniProtKB-SubCell"/>
</dbReference>
<evidence type="ECO:0000256" key="1">
    <source>
        <dbReference type="ARBA" id="ARBA00004141"/>
    </source>
</evidence>
<evidence type="ECO:0000313" key="8">
    <source>
        <dbReference type="Proteomes" id="UP001162156"/>
    </source>
</evidence>
<evidence type="ECO:0000256" key="4">
    <source>
        <dbReference type="ARBA" id="ARBA00023136"/>
    </source>
</evidence>
<comment type="caution">
    <text evidence="7">The sequence shown here is derived from an EMBL/GenBank/DDBJ whole genome shotgun (WGS) entry which is preliminary data.</text>
</comment>
<evidence type="ECO:0000256" key="5">
    <source>
        <dbReference type="SAM" id="Phobius"/>
    </source>
</evidence>
<protein>
    <recommendedName>
        <fullName evidence="6">PIG-P domain-containing protein</fullName>
    </recommendedName>
</protein>
<comment type="subcellular location">
    <subcellularLocation>
        <location evidence="1">Membrane</location>
        <topology evidence="1">Multi-pass membrane protein</topology>
    </subcellularLocation>
</comment>
<keyword evidence="2 5" id="KW-0812">Transmembrane</keyword>
<dbReference type="Proteomes" id="UP001162156">
    <property type="component" value="Unassembled WGS sequence"/>
</dbReference>
<keyword evidence="3 5" id="KW-1133">Transmembrane helix</keyword>
<evidence type="ECO:0000313" key="7">
    <source>
        <dbReference type="EMBL" id="KAJ8931319.1"/>
    </source>
</evidence>
<dbReference type="EMBL" id="JANEYF010004400">
    <property type="protein sequence ID" value="KAJ8931319.1"/>
    <property type="molecule type" value="Genomic_DNA"/>
</dbReference>
<dbReference type="Pfam" id="PF08510">
    <property type="entry name" value="PIG-P"/>
    <property type="match status" value="1"/>
</dbReference>